<organism evidence="1 2">
    <name type="scientific">Sphingobacterium multivorum</name>
    <dbReference type="NCBI Taxonomy" id="28454"/>
    <lineage>
        <taxon>Bacteria</taxon>
        <taxon>Pseudomonadati</taxon>
        <taxon>Bacteroidota</taxon>
        <taxon>Sphingobacteriia</taxon>
        <taxon>Sphingobacteriales</taxon>
        <taxon>Sphingobacteriaceae</taxon>
        <taxon>Sphingobacterium</taxon>
    </lineage>
</organism>
<dbReference type="EMBL" id="CABWMV010000027">
    <property type="protein sequence ID" value="VXD07154.1"/>
    <property type="molecule type" value="Genomic_DNA"/>
</dbReference>
<proteinExistence type="predicted"/>
<gene>
    <name evidence="1" type="ORF">SPHINGO8BC_80071</name>
</gene>
<dbReference type="AlphaFoldDB" id="A0A654DP14"/>
<evidence type="ECO:0000313" key="1">
    <source>
        <dbReference type="EMBL" id="VXD07154.1"/>
    </source>
</evidence>
<evidence type="ECO:0000313" key="2">
    <source>
        <dbReference type="Proteomes" id="UP000432350"/>
    </source>
</evidence>
<reference evidence="1 2" key="1">
    <citation type="submission" date="2019-10" db="EMBL/GenBank/DDBJ databases">
        <authorList>
            <person name="Karimi E."/>
        </authorList>
    </citation>
    <scope>NUCLEOTIDE SEQUENCE [LARGE SCALE GENOMIC DNA]</scope>
    <source>
        <strain evidence="1 2">Sphingobacterium sp. 8BC</strain>
    </source>
</reference>
<dbReference type="Proteomes" id="UP000432350">
    <property type="component" value="Unassembled WGS sequence"/>
</dbReference>
<accession>A0A654DP14</accession>
<sequence>MKLHPVFTTYWLVKSIVQSPNFVRVRWVGPTGTQNYTVENPDILDFLITSGFSNKLETLTARLLL</sequence>
<protein>
    <submittedName>
        <fullName evidence="1">Uncharacterized protein</fullName>
    </submittedName>
</protein>
<name>A0A654DP14_SPHMU</name>